<dbReference type="Proteomes" id="UP000763641">
    <property type="component" value="Unassembled WGS sequence"/>
</dbReference>
<evidence type="ECO:0000313" key="1">
    <source>
        <dbReference type="EMBL" id="MBM6574762.1"/>
    </source>
</evidence>
<evidence type="ECO:0008006" key="3">
    <source>
        <dbReference type="Google" id="ProtNLM"/>
    </source>
</evidence>
<evidence type="ECO:0000313" key="2">
    <source>
        <dbReference type="Proteomes" id="UP000763641"/>
    </source>
</evidence>
<reference evidence="1 2" key="1">
    <citation type="submission" date="2020-12" db="EMBL/GenBank/DDBJ databases">
        <title>Sphingomonas sp.</title>
        <authorList>
            <person name="Kim M.K."/>
        </authorList>
    </citation>
    <scope>NUCLEOTIDE SEQUENCE [LARGE SCALE GENOMIC DNA]</scope>
    <source>
        <strain evidence="1 2">BT552</strain>
    </source>
</reference>
<organism evidence="1 2">
    <name type="scientific">Sphingomonas longa</name>
    <dbReference type="NCBI Taxonomy" id="2778730"/>
    <lineage>
        <taxon>Bacteria</taxon>
        <taxon>Pseudomonadati</taxon>
        <taxon>Pseudomonadota</taxon>
        <taxon>Alphaproteobacteria</taxon>
        <taxon>Sphingomonadales</taxon>
        <taxon>Sphingomonadaceae</taxon>
        <taxon>Sphingomonas</taxon>
    </lineage>
</organism>
<comment type="caution">
    <text evidence="1">The sequence shown here is derived from an EMBL/GenBank/DDBJ whole genome shotgun (WGS) entry which is preliminary data.</text>
</comment>
<proteinExistence type="predicted"/>
<sequence>MSPYAMVVLIVLIATIGKVLSGRHAAHARTPGSDPQSIEALRAATDEIRQLKERVSVLERVVTDNHGSIGLDREIERLRDR</sequence>
<keyword evidence="2" id="KW-1185">Reference proteome</keyword>
<dbReference type="EMBL" id="JAFEMC010000001">
    <property type="protein sequence ID" value="MBM6574762.1"/>
    <property type="molecule type" value="Genomic_DNA"/>
</dbReference>
<protein>
    <recommendedName>
        <fullName evidence="3">Phage shock protein B</fullName>
    </recommendedName>
</protein>
<gene>
    <name evidence="1" type="ORF">ILT43_00125</name>
</gene>
<accession>A0ABS2D1H0</accession>
<name>A0ABS2D1H0_9SPHN</name>
<dbReference type="RefSeq" id="WP_204192986.1">
    <property type="nucleotide sequence ID" value="NZ_JAFEMC010000001.1"/>
</dbReference>